<evidence type="ECO:0000256" key="3">
    <source>
        <dbReference type="ARBA" id="ARBA00022475"/>
    </source>
</evidence>
<gene>
    <name evidence="9" type="primary">igaA_1</name>
    <name evidence="9" type="ORF">NCTC5050_02651</name>
</gene>
<evidence type="ECO:0000256" key="8">
    <source>
        <dbReference type="SAM" id="Phobius"/>
    </source>
</evidence>
<feature type="transmembrane region" description="Helical" evidence="8">
    <location>
        <begin position="201"/>
        <end position="219"/>
    </location>
</feature>
<evidence type="ECO:0000313" key="9">
    <source>
        <dbReference type="EMBL" id="STV11681.1"/>
    </source>
</evidence>
<keyword evidence="7 8" id="KW-0472">Membrane</keyword>
<evidence type="ECO:0000313" key="10">
    <source>
        <dbReference type="Proteomes" id="UP000255382"/>
    </source>
</evidence>
<keyword evidence="4" id="KW-0997">Cell inner membrane</keyword>
<dbReference type="GO" id="GO:0005886">
    <property type="term" value="C:plasma membrane"/>
    <property type="evidence" value="ECO:0007669"/>
    <property type="project" value="UniProtKB-SubCell"/>
</dbReference>
<reference evidence="9 10" key="1">
    <citation type="submission" date="2018-06" db="EMBL/GenBank/DDBJ databases">
        <authorList>
            <consortium name="Pathogen Informatics"/>
            <person name="Doyle S."/>
        </authorList>
    </citation>
    <scope>NUCLEOTIDE SEQUENCE [LARGE SCALE GENOMIC DNA]</scope>
    <source>
        <strain evidence="9 10">NCTC5050</strain>
    </source>
</reference>
<evidence type="ECO:0000256" key="7">
    <source>
        <dbReference type="ARBA" id="ARBA00023136"/>
    </source>
</evidence>
<evidence type="ECO:0000256" key="1">
    <source>
        <dbReference type="ARBA" id="ARBA00004429"/>
    </source>
</evidence>
<feature type="transmembrane region" description="Helical" evidence="8">
    <location>
        <begin position="6"/>
        <end position="22"/>
    </location>
</feature>
<keyword evidence="5 8" id="KW-0812">Transmembrane</keyword>
<protein>
    <submittedName>
        <fullName evidence="9">IgaA</fullName>
    </submittedName>
</protein>
<name>A0A378AKC9_KLEPO</name>
<evidence type="ECO:0000256" key="5">
    <source>
        <dbReference type="ARBA" id="ARBA00022692"/>
    </source>
</evidence>
<dbReference type="InterPro" id="IPR010771">
    <property type="entry name" value="IgaA"/>
</dbReference>
<keyword evidence="6 8" id="KW-1133">Transmembrane helix</keyword>
<comment type="subcellular location">
    <subcellularLocation>
        <location evidence="1">Cell inner membrane</location>
        <topology evidence="1">Multi-pass membrane protein</topology>
    </subcellularLocation>
</comment>
<dbReference type="Proteomes" id="UP000255382">
    <property type="component" value="Unassembled WGS sequence"/>
</dbReference>
<comment type="similarity">
    <text evidence="2">Belongs to the IgaA family.</text>
</comment>
<keyword evidence="3" id="KW-1003">Cell membrane</keyword>
<feature type="transmembrane region" description="Helical" evidence="8">
    <location>
        <begin position="335"/>
        <end position="357"/>
    </location>
</feature>
<feature type="transmembrane region" description="Helical" evidence="8">
    <location>
        <begin position="225"/>
        <end position="245"/>
    </location>
</feature>
<dbReference type="Pfam" id="PF07095">
    <property type="entry name" value="IgaA"/>
    <property type="match status" value="1"/>
</dbReference>
<keyword evidence="10" id="KW-1185">Reference proteome</keyword>
<evidence type="ECO:0000256" key="4">
    <source>
        <dbReference type="ARBA" id="ARBA00022519"/>
    </source>
</evidence>
<accession>A0A378AKC9</accession>
<dbReference type="EMBL" id="UGLZ01000005">
    <property type="protein sequence ID" value="STV11681.1"/>
    <property type="molecule type" value="Genomic_DNA"/>
</dbReference>
<organism evidence="9 10">
    <name type="scientific">Klebsiella pneumoniae subsp. ozaenae</name>
    <dbReference type="NCBI Taxonomy" id="574"/>
    <lineage>
        <taxon>Bacteria</taxon>
        <taxon>Pseudomonadati</taxon>
        <taxon>Pseudomonadota</taxon>
        <taxon>Gammaproteobacteria</taxon>
        <taxon>Enterobacterales</taxon>
        <taxon>Enterobacteriaceae</taxon>
        <taxon>Klebsiella/Raoultella group</taxon>
        <taxon>Klebsiella</taxon>
        <taxon>Klebsiella pneumoniae complex</taxon>
    </lineage>
</organism>
<evidence type="ECO:0000256" key="6">
    <source>
        <dbReference type="ARBA" id="ARBA00022989"/>
    </source>
</evidence>
<evidence type="ECO:0000256" key="2">
    <source>
        <dbReference type="ARBA" id="ARBA00009494"/>
    </source>
</evidence>
<dbReference type="AlphaFoldDB" id="A0A378AKC9"/>
<proteinExistence type="inferred from homology"/>
<sequence>MGTFLIFLTALLICVLLIGWWYRAHARRRRLPLLHAFSDATTRQLPADERQAIEKYVAELSHAQQVPASGATSAPVALALNEQSDTVYAVTRAITRYGITTDAPNKWRYFLDSVEVHLPPFWEQHINDENSVELIPTDSLPLVITLNGHSLSDYRQEAQSYALERASATQASIRGEESEQVELRQIRRETPEEHALNRPDGLREAILIVASFLFFYFSLIGPAVFTPWLVAAGLLLLAAGLWGIYAPPRRAALREIHCLRGVPKRWGLFGENDQEQINNISLGIIDLIYPRHWQPWIAQDLGQQTDIDIYLNRHVARQGRYLSLHDEVKNFPLQYWLRSAIIAAGALVVVIMLWASVPLNMPFKFTPVVAEGRAND</sequence>